<organism evidence="1 2">
    <name type="scientific">Rhabditophanes sp. KR3021</name>
    <dbReference type="NCBI Taxonomy" id="114890"/>
    <lineage>
        <taxon>Eukaryota</taxon>
        <taxon>Metazoa</taxon>
        <taxon>Ecdysozoa</taxon>
        <taxon>Nematoda</taxon>
        <taxon>Chromadorea</taxon>
        <taxon>Rhabditida</taxon>
        <taxon>Tylenchina</taxon>
        <taxon>Panagrolaimomorpha</taxon>
        <taxon>Strongyloidoidea</taxon>
        <taxon>Alloionematidae</taxon>
        <taxon>Rhabditophanes</taxon>
    </lineage>
</organism>
<name>A0AC35TVT3_9BILA</name>
<reference evidence="2" key="1">
    <citation type="submission" date="2016-11" db="UniProtKB">
        <authorList>
            <consortium name="WormBaseParasite"/>
        </authorList>
    </citation>
    <scope>IDENTIFICATION</scope>
    <source>
        <strain evidence="2">KR3021</strain>
    </source>
</reference>
<accession>A0AC35TVT3</accession>
<sequence>MSRPVRPSFADDVYGNGAKQSQDPTPQLTHSESTLAQRRAANLPKLKDFPSTAAASVDNNSGIIQEMCEVDFEYKDCDAHSVEISEFYSYAELNETVDCYNAYVELIQRWNKKDGGNRWRSLSLKEKKAFLSYVIQGLEVTGEETRSDSIKTVLYLLQGAAMDYSEFNIQQFQEDKNFDEEDDVVKEGIRNAYLLYSCGFYGELVNLLSLEATNCLIMNDDLNYERKRCDSRGELHSEYGLGLHSSTNSLERKYKKMQTLANNFIFRVILSCIYHIIESIRREDVLVVMVECGQSQELMADIRADFMEQLSLPMENSKTPLIVFLLNLLPRFVAGQCQYFPIKKIVLTIWKIILCSLGGWKELRADKEEKRIAAGLSVLEDTIEVGSKMGACTTNELNMGNGRDGLKSSHSGRLMSRQFACQLSGSQGSVDEEEALRKAGAFSDAEANKRGFDSISEHDNESSESSEEGQKFTNRSSILFPNYPFSKGDRTPKPSSPIQKEPKHKLMWTPKAKPESVNQFLQEARKKLFGFTLENDDSTTFGLPLPTLNSFKVLKKNVYISLSEEQIKAEDKYNKYPNACKDNFEDTPTERFYKATMPKLAEYVVALLKVMMAALPSQKAKNETVNILSDVLPGSMEGNEHLSNSINLDTSQINSLCEDFLEPSIILAIDIKRHKEIIIKAVSSIIILLLKHMKLNHIYQFEHLSNYLVFANGIPLLLKFLDRNMPRYVQSKNEFVCMGYPQSFVHYAKYQEWPRLTAENMETEEMKLPDFYMWRNLFTAINLVRVVTKLTKGKHNRTSMLVVYKSSASLKRCMKVRQPLFQLYILKLLKMQARYLGRQWRRLNVDLLSSIYLKVRHRFGDDWAFANETRCRSFDYQMSDKDLKANVEKFIHRRYPEIAPKPPSMPKEQSARDGGSENIVIGSLLEYEEDEESANEPIQYDLTEAFKQNYETWLKYEVYRNPVDWNMLLGKE</sequence>
<evidence type="ECO:0000313" key="1">
    <source>
        <dbReference type="Proteomes" id="UP000095286"/>
    </source>
</evidence>
<dbReference type="WBParaSite" id="RSKR_0000512500.1">
    <property type="protein sequence ID" value="RSKR_0000512500.1"/>
    <property type="gene ID" value="RSKR_0000512500"/>
</dbReference>
<proteinExistence type="predicted"/>
<protein>
    <submittedName>
        <fullName evidence="2">Striatin-interacting protein 1 homolog</fullName>
    </submittedName>
</protein>
<dbReference type="Proteomes" id="UP000095286">
    <property type="component" value="Unplaced"/>
</dbReference>
<evidence type="ECO:0000313" key="2">
    <source>
        <dbReference type="WBParaSite" id="RSKR_0000512500.1"/>
    </source>
</evidence>